<accession>D7KGA2</accession>
<dbReference type="GO" id="GO:0005686">
    <property type="term" value="C:U2 snRNP"/>
    <property type="evidence" value="ECO:0007669"/>
    <property type="project" value="TreeGrafter"/>
</dbReference>
<keyword evidence="4" id="KW-1185">Reference proteome</keyword>
<dbReference type="HOGENOM" id="CLU_776944_0_0_1"/>
<dbReference type="SUPFAM" id="SSF109905">
    <property type="entry name" value="Surp module (SWAP domain)"/>
    <property type="match status" value="2"/>
</dbReference>
<dbReference type="EMBL" id="GL348713">
    <property type="protein sequence ID" value="EFH69238.1"/>
    <property type="molecule type" value="Genomic_DNA"/>
</dbReference>
<dbReference type="PROSITE" id="PS50128">
    <property type="entry name" value="SURP"/>
    <property type="match status" value="1"/>
</dbReference>
<proteinExistence type="predicted"/>
<keyword evidence="1" id="KW-0507">mRNA processing</keyword>
<dbReference type="Pfam" id="PF01805">
    <property type="entry name" value="Surp"/>
    <property type="match status" value="2"/>
</dbReference>
<gene>
    <name evidence="3" type="ORF">ARALYDRAFT_889217</name>
</gene>
<dbReference type="SMART" id="SM00648">
    <property type="entry name" value="SWAP"/>
    <property type="match status" value="2"/>
</dbReference>
<name>D7KGA2_ARALL</name>
<evidence type="ECO:0000313" key="4">
    <source>
        <dbReference type="Proteomes" id="UP000008694"/>
    </source>
</evidence>
<dbReference type="STRING" id="81972.D7KGA2"/>
<dbReference type="GO" id="GO:0071004">
    <property type="term" value="C:U2-type prespliceosome"/>
    <property type="evidence" value="ECO:0007669"/>
    <property type="project" value="TreeGrafter"/>
</dbReference>
<dbReference type="GO" id="GO:0000381">
    <property type="term" value="P:regulation of alternative mRNA splicing, via spliceosome"/>
    <property type="evidence" value="ECO:0007669"/>
    <property type="project" value="TreeGrafter"/>
</dbReference>
<dbReference type="GO" id="GO:0003723">
    <property type="term" value="F:RNA binding"/>
    <property type="evidence" value="ECO:0007669"/>
    <property type="project" value="InterPro"/>
</dbReference>
<dbReference type="AlphaFoldDB" id="D7KGA2"/>
<dbReference type="eggNOG" id="KOG0007">
    <property type="taxonomic scope" value="Eukaryota"/>
</dbReference>
<feature type="domain" description="SURP motif" evidence="2">
    <location>
        <begin position="27"/>
        <end position="69"/>
    </location>
</feature>
<dbReference type="PANTHER" id="PTHR15316">
    <property type="entry name" value="SPLICEOSOME ASSOCIATED PROTEIN 114/SWAP SPLICING FACTOR-RELATED"/>
    <property type="match status" value="1"/>
</dbReference>
<dbReference type="GO" id="GO:0071013">
    <property type="term" value="C:catalytic step 2 spliceosome"/>
    <property type="evidence" value="ECO:0007669"/>
    <property type="project" value="TreeGrafter"/>
</dbReference>
<dbReference type="Gramene" id="scaffold_102011.1">
    <property type="protein sequence ID" value="scaffold_102011.1"/>
    <property type="gene ID" value="scaffold_102011.1"/>
</dbReference>
<dbReference type="FunFam" id="1.10.10.790:FF:000002">
    <property type="entry name" value="Splicing factor 3A subunit 1"/>
    <property type="match status" value="1"/>
</dbReference>
<evidence type="ECO:0000256" key="1">
    <source>
        <dbReference type="ARBA" id="ARBA00022664"/>
    </source>
</evidence>
<protein>
    <recommendedName>
        <fullName evidence="2">SURP motif domain-containing protein</fullName>
    </recommendedName>
</protein>
<evidence type="ECO:0000313" key="3">
    <source>
        <dbReference type="EMBL" id="EFH69238.1"/>
    </source>
</evidence>
<sequence>MSKDLQSGQNNNPNLSPADVPPWVRYLADSSARLVFKYGVEMESSMMTSYARNPDYSFFRSSDRYHAYYQKKLAEYRAQKHEGPEIKYSDYGIADTPLRVKVREPFRKPPELQAYLPESFSDKMKRPPPPPRKYAAILPKWITGKELETIKATAKSVARHGQVLNLVKEGNMDEPQYQFMIPGDWRYLYFNNLVDAYRHDNLRTAELVASESEVAAYEESFQRFFEEKKKLHEGAELAVIDSHEFVWMLLLEPPDESEGSEPKRKRCFEESKGAEPKRQRCFDESALSPEDQFLAQHLARALTFEGRFSWKNRILAFVFKQFRIKTPSNKDPFFIWFNIDEEIAVAGVATLLTHDSF</sequence>
<organism evidence="4">
    <name type="scientific">Arabidopsis lyrata subsp. lyrata</name>
    <name type="common">Lyre-leaved rock-cress</name>
    <dbReference type="NCBI Taxonomy" id="81972"/>
    <lineage>
        <taxon>Eukaryota</taxon>
        <taxon>Viridiplantae</taxon>
        <taxon>Streptophyta</taxon>
        <taxon>Embryophyta</taxon>
        <taxon>Tracheophyta</taxon>
        <taxon>Spermatophyta</taxon>
        <taxon>Magnoliopsida</taxon>
        <taxon>eudicotyledons</taxon>
        <taxon>Gunneridae</taxon>
        <taxon>Pentapetalae</taxon>
        <taxon>rosids</taxon>
        <taxon>malvids</taxon>
        <taxon>Brassicales</taxon>
        <taxon>Brassicaceae</taxon>
        <taxon>Camelineae</taxon>
        <taxon>Arabidopsis</taxon>
    </lineage>
</organism>
<dbReference type="InterPro" id="IPR000061">
    <property type="entry name" value="Surp"/>
</dbReference>
<dbReference type="GO" id="GO:0045292">
    <property type="term" value="P:mRNA cis splicing, via spliceosome"/>
    <property type="evidence" value="ECO:0007669"/>
    <property type="project" value="InterPro"/>
</dbReference>
<dbReference type="Proteomes" id="UP000008694">
    <property type="component" value="Unassembled WGS sequence"/>
</dbReference>
<dbReference type="PANTHER" id="PTHR15316:SF1">
    <property type="entry name" value="SPLICING FACTOR 3A SUBUNIT 1"/>
    <property type="match status" value="1"/>
</dbReference>
<evidence type="ECO:0000259" key="2">
    <source>
        <dbReference type="PROSITE" id="PS50128"/>
    </source>
</evidence>
<dbReference type="Gene3D" id="1.10.10.790">
    <property type="entry name" value="Surp module"/>
    <property type="match status" value="2"/>
</dbReference>
<reference evidence="4" key="1">
    <citation type="journal article" date="2011" name="Nat. Genet.">
        <title>The Arabidopsis lyrata genome sequence and the basis of rapid genome size change.</title>
        <authorList>
            <person name="Hu T.T."/>
            <person name="Pattyn P."/>
            <person name="Bakker E.G."/>
            <person name="Cao J."/>
            <person name="Cheng J.-F."/>
            <person name="Clark R.M."/>
            <person name="Fahlgren N."/>
            <person name="Fawcett J.A."/>
            <person name="Grimwood J."/>
            <person name="Gundlach H."/>
            <person name="Haberer G."/>
            <person name="Hollister J.D."/>
            <person name="Ossowski S."/>
            <person name="Ottilar R.P."/>
            <person name="Salamov A.A."/>
            <person name="Schneeberger K."/>
            <person name="Spannagl M."/>
            <person name="Wang X."/>
            <person name="Yang L."/>
            <person name="Nasrallah M.E."/>
            <person name="Bergelson J."/>
            <person name="Carrington J.C."/>
            <person name="Gaut B.S."/>
            <person name="Schmutz J."/>
            <person name="Mayer K.F.X."/>
            <person name="Van de Peer Y."/>
            <person name="Grigoriev I.V."/>
            <person name="Nordborg M."/>
            <person name="Weigel D."/>
            <person name="Guo Y.-L."/>
        </authorList>
    </citation>
    <scope>NUCLEOTIDE SEQUENCE [LARGE SCALE GENOMIC DNA]</scope>
    <source>
        <strain evidence="4">cv. MN47</strain>
    </source>
</reference>
<dbReference type="InterPro" id="IPR045146">
    <property type="entry name" value="SF3A1"/>
</dbReference>
<dbReference type="InterPro" id="IPR035967">
    <property type="entry name" value="SWAP/Surp_sf"/>
</dbReference>